<dbReference type="SUPFAM" id="SSF53850">
    <property type="entry name" value="Periplasmic binding protein-like II"/>
    <property type="match status" value="1"/>
</dbReference>
<protein>
    <submittedName>
        <fullName evidence="1">Extracellular solute-binding protein</fullName>
    </submittedName>
</protein>
<dbReference type="PANTHER" id="PTHR43649">
    <property type="entry name" value="ARABINOSE-BINDING PROTEIN-RELATED"/>
    <property type="match status" value="1"/>
</dbReference>
<dbReference type="InterPro" id="IPR050490">
    <property type="entry name" value="Bact_solute-bd_prot1"/>
</dbReference>
<dbReference type="Proteomes" id="UP000886842">
    <property type="component" value="Unassembled WGS sequence"/>
</dbReference>
<evidence type="ECO:0000313" key="1">
    <source>
        <dbReference type="EMBL" id="HIT74165.1"/>
    </source>
</evidence>
<accession>A0A9D1GWM5</accession>
<evidence type="ECO:0000313" key="2">
    <source>
        <dbReference type="Proteomes" id="UP000886842"/>
    </source>
</evidence>
<dbReference type="Gene3D" id="3.40.190.10">
    <property type="entry name" value="Periplasmic binding protein-like II"/>
    <property type="match status" value="1"/>
</dbReference>
<dbReference type="Pfam" id="PF01547">
    <property type="entry name" value="SBP_bac_1"/>
    <property type="match status" value="1"/>
</dbReference>
<dbReference type="PANTHER" id="PTHR43649:SF12">
    <property type="entry name" value="DIACETYLCHITOBIOSE BINDING PROTEIN DASA"/>
    <property type="match status" value="1"/>
</dbReference>
<dbReference type="EMBL" id="DVLP01000034">
    <property type="protein sequence ID" value="HIT74165.1"/>
    <property type="molecule type" value="Genomic_DNA"/>
</dbReference>
<name>A0A9D1GWM5_9ACTN</name>
<organism evidence="1 2">
    <name type="scientific">Candidatus Avipropionibacterium avicola</name>
    <dbReference type="NCBI Taxonomy" id="2840701"/>
    <lineage>
        <taxon>Bacteria</taxon>
        <taxon>Bacillati</taxon>
        <taxon>Actinomycetota</taxon>
        <taxon>Actinomycetes</taxon>
        <taxon>Propionibacteriales</taxon>
        <taxon>Propionibacteriaceae</taxon>
        <taxon>Propionibacteriaceae incertae sedis</taxon>
        <taxon>Candidatus Avipropionibacterium</taxon>
    </lineage>
</organism>
<proteinExistence type="predicted"/>
<dbReference type="AlphaFoldDB" id="A0A9D1GWM5"/>
<reference evidence="1" key="1">
    <citation type="submission" date="2020-10" db="EMBL/GenBank/DDBJ databases">
        <authorList>
            <person name="Gilroy R."/>
        </authorList>
    </citation>
    <scope>NUCLEOTIDE SEQUENCE</scope>
    <source>
        <strain evidence="1">ChiGjej1B1-24693</strain>
    </source>
</reference>
<sequence length="525" mass="56382">MLGGGIAAAAAMVAGCSTKESDAPVPVSDRVPLPTHVPYTDVTPDLVGEHGSADAFINYPATPAISVPEVPGDGEPVSAMCATYMSARPPAPGNEGWQNLNDALGSEFRLDQVPAGDYVAKFSTVMAGGDLPDVVEIAKVTRLPQLVEATLIDLTEHLSGDAIKNYPNLANLPTECWQAGVHNNAIYGIPTHRGMWQSPILMARKELTEAKGIDLEQITNFDDFLNVCVELTDQGDSVHALTTMPTDYLASMLGLPRGWRLEDGGLVSAYEVPEHEELLNAGVKLWEAGVVRPDAFTLSGFQPEQSVHAGQSVMFSGSYPTWIQYAREYTGTEPFTVTGLPLPGFNGGEGTFRLGDPAFSVAGISKRNEDRVEAVLKVLDYLCAPFGSAEHLTVQYGKQGVDYTLDGTDMVQTPDGVQNVLSLVSLVCPPRVGYYPNDPSVIQEWHAHMKRMATINPTQNPALYRYSATEVSKGPGLNRKISSTVNDILQGRKPVSDWPEAVSAWRSGGGDQIRGELEEALAAEA</sequence>
<dbReference type="InterPro" id="IPR006059">
    <property type="entry name" value="SBP"/>
</dbReference>
<gene>
    <name evidence="1" type="ORF">IAA98_01095</name>
</gene>
<comment type="caution">
    <text evidence="1">The sequence shown here is derived from an EMBL/GenBank/DDBJ whole genome shotgun (WGS) entry which is preliminary data.</text>
</comment>
<reference evidence="1" key="2">
    <citation type="journal article" date="2021" name="PeerJ">
        <title>Extensive microbial diversity within the chicken gut microbiome revealed by metagenomics and culture.</title>
        <authorList>
            <person name="Gilroy R."/>
            <person name="Ravi A."/>
            <person name="Getino M."/>
            <person name="Pursley I."/>
            <person name="Horton D.L."/>
            <person name="Alikhan N.F."/>
            <person name="Baker D."/>
            <person name="Gharbi K."/>
            <person name="Hall N."/>
            <person name="Watson M."/>
            <person name="Adriaenssens E.M."/>
            <person name="Foster-Nyarko E."/>
            <person name="Jarju S."/>
            <person name="Secka A."/>
            <person name="Antonio M."/>
            <person name="Oren A."/>
            <person name="Chaudhuri R.R."/>
            <person name="La Ragione R."/>
            <person name="Hildebrand F."/>
            <person name="Pallen M.J."/>
        </authorList>
    </citation>
    <scope>NUCLEOTIDE SEQUENCE</scope>
    <source>
        <strain evidence="1">ChiGjej1B1-24693</strain>
    </source>
</reference>